<protein>
    <submittedName>
        <fullName evidence="2">Uncharacterized protein</fullName>
    </submittedName>
</protein>
<sequence length="99" mass="11082">MGDKKRTTSRTFAKNGIRRSVYRVVADYFSKRNESDSEDDLDSSVEMDDNNDDDESSISATHTTNIVLLPPKPISRETTSFSICRSSPKPLCSCKLNDS</sequence>
<feature type="region of interest" description="Disordered" evidence="1">
    <location>
        <begin position="33"/>
        <end position="62"/>
    </location>
</feature>
<comment type="caution">
    <text evidence="2">The sequence shown here is derived from an EMBL/GenBank/DDBJ whole genome shotgun (WGS) entry which is preliminary data.</text>
</comment>
<evidence type="ECO:0000256" key="1">
    <source>
        <dbReference type="SAM" id="MobiDB-lite"/>
    </source>
</evidence>
<organism evidence="2 3">
    <name type="scientific">Plakobranchus ocellatus</name>
    <dbReference type="NCBI Taxonomy" id="259542"/>
    <lineage>
        <taxon>Eukaryota</taxon>
        <taxon>Metazoa</taxon>
        <taxon>Spiralia</taxon>
        <taxon>Lophotrochozoa</taxon>
        <taxon>Mollusca</taxon>
        <taxon>Gastropoda</taxon>
        <taxon>Heterobranchia</taxon>
        <taxon>Euthyneura</taxon>
        <taxon>Panpulmonata</taxon>
        <taxon>Sacoglossa</taxon>
        <taxon>Placobranchoidea</taxon>
        <taxon>Plakobranchidae</taxon>
        <taxon>Plakobranchus</taxon>
    </lineage>
</organism>
<name>A0AAV4E1N5_9GAST</name>
<evidence type="ECO:0000313" key="3">
    <source>
        <dbReference type="Proteomes" id="UP000735302"/>
    </source>
</evidence>
<reference evidence="2 3" key="1">
    <citation type="journal article" date="2021" name="Elife">
        <title>Chloroplast acquisition without the gene transfer in kleptoplastic sea slugs, Plakobranchus ocellatus.</title>
        <authorList>
            <person name="Maeda T."/>
            <person name="Takahashi S."/>
            <person name="Yoshida T."/>
            <person name="Shimamura S."/>
            <person name="Takaki Y."/>
            <person name="Nagai Y."/>
            <person name="Toyoda A."/>
            <person name="Suzuki Y."/>
            <person name="Arimoto A."/>
            <person name="Ishii H."/>
            <person name="Satoh N."/>
            <person name="Nishiyama T."/>
            <person name="Hasebe M."/>
            <person name="Maruyama T."/>
            <person name="Minagawa J."/>
            <person name="Obokata J."/>
            <person name="Shigenobu S."/>
        </authorList>
    </citation>
    <scope>NUCLEOTIDE SEQUENCE [LARGE SCALE GENOMIC DNA]</scope>
</reference>
<dbReference type="AlphaFoldDB" id="A0AAV4E1N5"/>
<dbReference type="EMBL" id="BLXT01008557">
    <property type="protein sequence ID" value="GFO49976.1"/>
    <property type="molecule type" value="Genomic_DNA"/>
</dbReference>
<accession>A0AAV4E1N5</accession>
<proteinExistence type="predicted"/>
<feature type="compositionally biased region" description="Acidic residues" evidence="1">
    <location>
        <begin position="36"/>
        <end position="56"/>
    </location>
</feature>
<keyword evidence="3" id="KW-1185">Reference proteome</keyword>
<dbReference type="Proteomes" id="UP000735302">
    <property type="component" value="Unassembled WGS sequence"/>
</dbReference>
<evidence type="ECO:0000313" key="2">
    <source>
        <dbReference type="EMBL" id="GFO49976.1"/>
    </source>
</evidence>
<gene>
    <name evidence="2" type="ORF">PoB_007648100</name>
</gene>